<evidence type="ECO:0000256" key="6">
    <source>
        <dbReference type="SAM" id="MobiDB-lite"/>
    </source>
</evidence>
<comment type="similarity">
    <text evidence="1">Belongs to the carnosine N-methyltransferase family.</text>
</comment>
<dbReference type="PANTHER" id="PTHR12303">
    <property type="entry name" value="CARNOSINE N-METHYLTRANSFERASE"/>
    <property type="match status" value="1"/>
</dbReference>
<evidence type="ECO:0000256" key="4">
    <source>
        <dbReference type="ARBA" id="ARBA00022679"/>
    </source>
</evidence>
<feature type="chain" id="PRO_5035294670" description="carnosine N-methyltransferase" evidence="7">
    <location>
        <begin position="27"/>
        <end position="337"/>
    </location>
</feature>
<keyword evidence="9" id="KW-1185">Reference proteome</keyword>
<evidence type="ECO:0000256" key="5">
    <source>
        <dbReference type="ARBA" id="ARBA00022691"/>
    </source>
</evidence>
<protein>
    <recommendedName>
        <fullName evidence="2">carnosine N-methyltransferase</fullName>
        <ecNumber evidence="2">2.1.1.22</ecNumber>
    </recommendedName>
</protein>
<dbReference type="EC" id="2.1.1.22" evidence="2"/>
<reference evidence="8" key="1">
    <citation type="thesis" date="2020" institute="ProQuest LLC" country="789 East Eisenhower Parkway, Ann Arbor, MI, USA">
        <title>Comparative Genomics and Chromosome Evolution.</title>
        <authorList>
            <person name="Mudd A.B."/>
        </authorList>
    </citation>
    <scope>NUCLEOTIDE SEQUENCE</scope>
    <source>
        <strain evidence="8">HN-11 Male</strain>
        <tissue evidence="8">Kidney and liver</tissue>
    </source>
</reference>
<keyword evidence="5" id="KW-0949">S-adenosyl-L-methionine</keyword>
<feature type="signal peptide" evidence="7">
    <location>
        <begin position="1"/>
        <end position="26"/>
    </location>
</feature>
<dbReference type="EMBL" id="WNTK01000281">
    <property type="protein sequence ID" value="KAG9470462.1"/>
    <property type="molecule type" value="Genomic_DNA"/>
</dbReference>
<dbReference type="InterPro" id="IPR012901">
    <property type="entry name" value="CARME"/>
</dbReference>
<keyword evidence="4" id="KW-0808">Transferase</keyword>
<gene>
    <name evidence="8" type="ORF">GDO78_017746</name>
</gene>
<evidence type="ECO:0000256" key="1">
    <source>
        <dbReference type="ARBA" id="ARBA00010086"/>
    </source>
</evidence>
<dbReference type="GO" id="GO:0005634">
    <property type="term" value="C:nucleus"/>
    <property type="evidence" value="ECO:0007669"/>
    <property type="project" value="TreeGrafter"/>
</dbReference>
<keyword evidence="7" id="KW-0732">Signal</keyword>
<feature type="non-terminal residue" evidence="8">
    <location>
        <position position="337"/>
    </location>
</feature>
<evidence type="ECO:0000313" key="8">
    <source>
        <dbReference type="EMBL" id="KAG9470462.1"/>
    </source>
</evidence>
<dbReference type="PANTHER" id="PTHR12303:SF6">
    <property type="entry name" value="CARNOSINE N-METHYLTRANSFERASE"/>
    <property type="match status" value="1"/>
</dbReference>
<name>A0A8J6EJE7_ELECQ</name>
<dbReference type="SMART" id="SM01296">
    <property type="entry name" value="N2227"/>
    <property type="match status" value="1"/>
</dbReference>
<accession>A0A8J6EJE7</accession>
<evidence type="ECO:0000256" key="7">
    <source>
        <dbReference type="SAM" id="SignalP"/>
    </source>
</evidence>
<feature type="region of interest" description="Disordered" evidence="6">
    <location>
        <begin position="43"/>
        <end position="65"/>
    </location>
</feature>
<sequence length="337" mass="38824">DSAVQNGGTPLPCVTCFSSLLAIVQALPARPLHSVVESAGDMLNHSSRGRRRRRDPGEAEPCECSNAQPVQDLEFGSYNARRQRKSPEEEERLEREHFWKIINTFTSYGSHIHERVSRAQRQFLSLPKTQQNMLPNFHSNLDRIRRCADHNQEILQLIVNDCTCMFENKEYGNNGHRKPTPASTFDMDKLKSTIKQFVRDWSEEGKSEREACYQPIVNEILKYFPKDKCDPPQINILVPGAGLGRLAWEIAMHGYSCQGNEWSFFMLFSSNFVLNRCSQINAFKLYPWIHQFSNNVRSIDQVRPVYFPDVNPHDLPCNPNFSMTAGDFQEIYTENSE</sequence>
<proteinExistence type="inferred from homology"/>
<dbReference type="InterPro" id="IPR029063">
    <property type="entry name" value="SAM-dependent_MTases_sf"/>
</dbReference>
<dbReference type="OrthoDB" id="978at2759"/>
<dbReference type="GO" id="GO:0030735">
    <property type="term" value="F:carnosine N-methyltransferase activity"/>
    <property type="evidence" value="ECO:0007669"/>
    <property type="project" value="UniProtKB-EC"/>
</dbReference>
<dbReference type="Proteomes" id="UP000770717">
    <property type="component" value="Unassembled WGS sequence"/>
</dbReference>
<evidence type="ECO:0000256" key="3">
    <source>
        <dbReference type="ARBA" id="ARBA00022603"/>
    </source>
</evidence>
<comment type="caution">
    <text evidence="8">The sequence shown here is derived from an EMBL/GenBank/DDBJ whole genome shotgun (WGS) entry which is preliminary data.</text>
</comment>
<dbReference type="AlphaFoldDB" id="A0A8J6EJE7"/>
<organism evidence="8 9">
    <name type="scientific">Eleutherodactylus coqui</name>
    <name type="common">Puerto Rican coqui</name>
    <dbReference type="NCBI Taxonomy" id="57060"/>
    <lineage>
        <taxon>Eukaryota</taxon>
        <taxon>Metazoa</taxon>
        <taxon>Chordata</taxon>
        <taxon>Craniata</taxon>
        <taxon>Vertebrata</taxon>
        <taxon>Euteleostomi</taxon>
        <taxon>Amphibia</taxon>
        <taxon>Batrachia</taxon>
        <taxon>Anura</taxon>
        <taxon>Neobatrachia</taxon>
        <taxon>Hyloidea</taxon>
        <taxon>Eleutherodactylidae</taxon>
        <taxon>Eleutherodactylinae</taxon>
        <taxon>Eleutherodactylus</taxon>
        <taxon>Eleutherodactylus</taxon>
    </lineage>
</organism>
<evidence type="ECO:0000313" key="9">
    <source>
        <dbReference type="Proteomes" id="UP000770717"/>
    </source>
</evidence>
<dbReference type="GO" id="GO:0032259">
    <property type="term" value="P:methylation"/>
    <property type="evidence" value="ECO:0007669"/>
    <property type="project" value="UniProtKB-KW"/>
</dbReference>
<evidence type="ECO:0000256" key="2">
    <source>
        <dbReference type="ARBA" id="ARBA00012003"/>
    </source>
</evidence>
<dbReference type="SUPFAM" id="SSF53335">
    <property type="entry name" value="S-adenosyl-L-methionine-dependent methyltransferases"/>
    <property type="match status" value="1"/>
</dbReference>
<dbReference type="GO" id="GO:0005829">
    <property type="term" value="C:cytosol"/>
    <property type="evidence" value="ECO:0007669"/>
    <property type="project" value="TreeGrafter"/>
</dbReference>
<keyword evidence="3" id="KW-0489">Methyltransferase</keyword>
<dbReference type="GO" id="GO:0035498">
    <property type="term" value="P:carnosine metabolic process"/>
    <property type="evidence" value="ECO:0007669"/>
    <property type="project" value="TreeGrafter"/>
</dbReference>
<dbReference type="Pfam" id="PF07942">
    <property type="entry name" value="CARME"/>
    <property type="match status" value="1"/>
</dbReference>